<sequence length="161" mass="18198">MFRSRRPSGDGDDDNDDVVVAAKAGPRNLTIIRAPRYHSRRRRRLYLFSLSYPYPSDKLAADHPVSNTRGDGPATSENELKYRKQTESIIIILLFLFSVFTAGRRTPDDATIVVFIVITYANNHLLYSIVYENNFCVCTYARAPIIPALPSSCRTLYSAAF</sequence>
<evidence type="ECO:0000313" key="2">
    <source>
        <dbReference type="EMBL" id="CAH1736083.1"/>
    </source>
</evidence>
<evidence type="ECO:0000256" key="1">
    <source>
        <dbReference type="SAM" id="Phobius"/>
    </source>
</evidence>
<reference evidence="2" key="1">
    <citation type="submission" date="2022-02" db="EMBL/GenBank/DDBJ databases">
        <authorList>
            <person name="King R."/>
        </authorList>
    </citation>
    <scope>NUCLEOTIDE SEQUENCE</scope>
</reference>
<keyword evidence="1" id="KW-0472">Membrane</keyword>
<keyword evidence="1" id="KW-0812">Transmembrane</keyword>
<dbReference type="Proteomes" id="UP001154329">
    <property type="component" value="Chromosome 4"/>
</dbReference>
<reference evidence="2" key="2">
    <citation type="submission" date="2022-10" db="EMBL/GenBank/DDBJ databases">
        <authorList>
            <consortium name="ENA_rothamsted_submissions"/>
            <consortium name="culmorum"/>
            <person name="King R."/>
        </authorList>
    </citation>
    <scope>NUCLEOTIDE SEQUENCE</scope>
</reference>
<accession>A0A9P0JD62</accession>
<organism evidence="2 3">
    <name type="scientific">Aphis gossypii</name>
    <name type="common">Cotton aphid</name>
    <dbReference type="NCBI Taxonomy" id="80765"/>
    <lineage>
        <taxon>Eukaryota</taxon>
        <taxon>Metazoa</taxon>
        <taxon>Ecdysozoa</taxon>
        <taxon>Arthropoda</taxon>
        <taxon>Hexapoda</taxon>
        <taxon>Insecta</taxon>
        <taxon>Pterygota</taxon>
        <taxon>Neoptera</taxon>
        <taxon>Paraneoptera</taxon>
        <taxon>Hemiptera</taxon>
        <taxon>Sternorrhyncha</taxon>
        <taxon>Aphidomorpha</taxon>
        <taxon>Aphidoidea</taxon>
        <taxon>Aphididae</taxon>
        <taxon>Aphidini</taxon>
        <taxon>Aphis</taxon>
        <taxon>Aphis</taxon>
    </lineage>
</organism>
<feature type="transmembrane region" description="Helical" evidence="1">
    <location>
        <begin position="88"/>
        <end position="104"/>
    </location>
</feature>
<name>A0A9P0JD62_APHGO</name>
<feature type="transmembrane region" description="Helical" evidence="1">
    <location>
        <begin position="110"/>
        <end position="130"/>
    </location>
</feature>
<evidence type="ECO:0000313" key="3">
    <source>
        <dbReference type="Proteomes" id="UP001154329"/>
    </source>
</evidence>
<gene>
    <name evidence="2" type="ORF">APHIGO_LOCUS9885</name>
</gene>
<dbReference type="AlphaFoldDB" id="A0A9P0JD62"/>
<proteinExistence type="predicted"/>
<keyword evidence="1" id="KW-1133">Transmembrane helix</keyword>
<protein>
    <submittedName>
        <fullName evidence="2">Uncharacterized protein</fullName>
    </submittedName>
</protein>
<keyword evidence="3" id="KW-1185">Reference proteome</keyword>
<dbReference type="EMBL" id="OU899037">
    <property type="protein sequence ID" value="CAH1736083.1"/>
    <property type="molecule type" value="Genomic_DNA"/>
</dbReference>